<dbReference type="InterPro" id="IPR000884">
    <property type="entry name" value="TSP1_rpt"/>
</dbReference>
<accession>A0AAF3ET87</accession>
<reference evidence="3" key="1">
    <citation type="submission" date="2024-02" db="UniProtKB">
        <authorList>
            <consortium name="WormBaseParasite"/>
        </authorList>
    </citation>
    <scope>IDENTIFICATION</scope>
</reference>
<sequence>MLFKILLLSSIACLVIATEEQCKEQYTEWDQSTECSHICGRFGTKTTKRTCKPGCTCSGALEQEVTCPKRQCLHPSPRCDTGYRPTLNWERKRYECLSENERTAMSGVVKSN</sequence>
<keyword evidence="2" id="KW-1185">Reference proteome</keyword>
<evidence type="ECO:0000313" key="3">
    <source>
        <dbReference type="WBParaSite" id="MBELARI_LOCUS17038"/>
    </source>
</evidence>
<name>A0AAF3ET87_9BILA</name>
<dbReference type="WBParaSite" id="MBELARI_LOCUS17038">
    <property type="protein sequence ID" value="MBELARI_LOCUS17038"/>
    <property type="gene ID" value="MBELARI_LOCUS17038"/>
</dbReference>
<feature type="signal peptide" evidence="1">
    <location>
        <begin position="1"/>
        <end position="17"/>
    </location>
</feature>
<evidence type="ECO:0000256" key="1">
    <source>
        <dbReference type="SAM" id="SignalP"/>
    </source>
</evidence>
<evidence type="ECO:0000313" key="2">
    <source>
        <dbReference type="Proteomes" id="UP000887575"/>
    </source>
</evidence>
<dbReference type="PROSITE" id="PS50092">
    <property type="entry name" value="TSP1"/>
    <property type="match status" value="1"/>
</dbReference>
<feature type="chain" id="PRO_5041960850" description="TIL domain-containing protein" evidence="1">
    <location>
        <begin position="18"/>
        <end position="112"/>
    </location>
</feature>
<dbReference type="AlphaFoldDB" id="A0AAF3ET87"/>
<evidence type="ECO:0008006" key="4">
    <source>
        <dbReference type="Google" id="ProtNLM"/>
    </source>
</evidence>
<protein>
    <recommendedName>
        <fullName evidence="4">TIL domain-containing protein</fullName>
    </recommendedName>
</protein>
<dbReference type="Proteomes" id="UP000887575">
    <property type="component" value="Unassembled WGS sequence"/>
</dbReference>
<organism evidence="2 3">
    <name type="scientific">Mesorhabditis belari</name>
    <dbReference type="NCBI Taxonomy" id="2138241"/>
    <lineage>
        <taxon>Eukaryota</taxon>
        <taxon>Metazoa</taxon>
        <taxon>Ecdysozoa</taxon>
        <taxon>Nematoda</taxon>
        <taxon>Chromadorea</taxon>
        <taxon>Rhabditida</taxon>
        <taxon>Rhabditina</taxon>
        <taxon>Rhabditomorpha</taxon>
        <taxon>Rhabditoidea</taxon>
        <taxon>Rhabditidae</taxon>
        <taxon>Mesorhabditinae</taxon>
        <taxon>Mesorhabditis</taxon>
    </lineage>
</organism>
<keyword evidence="1" id="KW-0732">Signal</keyword>
<proteinExistence type="predicted"/>